<keyword evidence="2" id="KW-1185">Reference proteome</keyword>
<dbReference type="RefSeq" id="WP_112281348.1">
    <property type="nucleotide sequence ID" value="NZ_MASW01000002.1"/>
</dbReference>
<dbReference type="EMBL" id="MASW01000002">
    <property type="protein sequence ID" value="PXY27347.1"/>
    <property type="molecule type" value="Genomic_DNA"/>
</dbReference>
<name>A0A2V4B011_9PSEU</name>
<dbReference type="InterPro" id="IPR053143">
    <property type="entry name" value="Arylsulfate_ST"/>
</dbReference>
<dbReference type="InterPro" id="IPR039535">
    <property type="entry name" value="ASST-like"/>
</dbReference>
<evidence type="ECO:0000313" key="1">
    <source>
        <dbReference type="EMBL" id="PXY27347.1"/>
    </source>
</evidence>
<dbReference type="PANTHER" id="PTHR35340">
    <property type="entry name" value="PQQ ENZYME REPEAT PROTEIN-RELATED"/>
    <property type="match status" value="1"/>
</dbReference>
<sequence>MTETDISRRRFLRRAGWAGAAVAVPVTSGYVGYRLPRSTASTEQTPPAPAPQAADPTPDVHHFVSRPDLSPPRLTFTDAKDDESALPTTPGYLFLGPKGYQETGPGQQGCMLVDRKGRPVWLLPLTGEDEVPMDFRTQTYRGEPVLTWWQGTVHTGYGTGVGVIYDSSYRKVAEVRTGNGIAEADLHEFLLTDEDTALLVAYQPHRADLTAVGGPADGWLHSGVVQEVDVETGEVLFQWDSIDHVALTETEQKLGEQGSKDAPFDYFHINSAGVDADGDLLVSARNTCAIYKISRRDGSVVWRLGGTRSDFELGDGARFSWQHDARALPGDRLSLFDNASSPPRAKRSRGLILRLDPGAMRATVHREYVHPADLLADNQGSMQVLPEGRALVGWGAQPYTSEFSAEGELLADWRFPAPDQSYRAWAGEWTGKPVDRPAVAVQRNNARGNLVYASWNGATEVRRWRILAGPSAQRLEPVATMPRSGFETAVAVNADGPFFVAVALGEDGTELGRSDPIRKAG</sequence>
<comment type="caution">
    <text evidence="1">The sequence shown here is derived from an EMBL/GenBank/DDBJ whole genome shotgun (WGS) entry which is preliminary data.</text>
</comment>
<dbReference type="PROSITE" id="PS51318">
    <property type="entry name" value="TAT"/>
    <property type="match status" value="1"/>
</dbReference>
<dbReference type="Pfam" id="PF14269">
    <property type="entry name" value="Arylsulfotran_2"/>
    <property type="match status" value="1"/>
</dbReference>
<dbReference type="InterPro" id="IPR019546">
    <property type="entry name" value="TAT_signal_bac_arc"/>
</dbReference>
<dbReference type="PANTHER" id="PTHR35340:SF5">
    <property type="entry name" value="ASST-DOMAIN-CONTAINING PROTEIN"/>
    <property type="match status" value="1"/>
</dbReference>
<organism evidence="1 2">
    <name type="scientific">Prauserella muralis</name>
    <dbReference type="NCBI Taxonomy" id="588067"/>
    <lineage>
        <taxon>Bacteria</taxon>
        <taxon>Bacillati</taxon>
        <taxon>Actinomycetota</taxon>
        <taxon>Actinomycetes</taxon>
        <taxon>Pseudonocardiales</taxon>
        <taxon>Pseudonocardiaceae</taxon>
        <taxon>Prauserella</taxon>
    </lineage>
</organism>
<dbReference type="InterPro" id="IPR006311">
    <property type="entry name" value="TAT_signal"/>
</dbReference>
<dbReference type="SUPFAM" id="SSF50998">
    <property type="entry name" value="Quinoprotein alcohol dehydrogenase-like"/>
    <property type="match status" value="1"/>
</dbReference>
<protein>
    <submittedName>
        <fullName evidence="1">ArsR family transcriptional regulator</fullName>
    </submittedName>
</protein>
<dbReference type="Proteomes" id="UP000249915">
    <property type="component" value="Unassembled WGS sequence"/>
</dbReference>
<dbReference type="NCBIfam" id="TIGR01409">
    <property type="entry name" value="TAT_signal_seq"/>
    <property type="match status" value="1"/>
</dbReference>
<gene>
    <name evidence="1" type="ORF">BAY60_12960</name>
</gene>
<dbReference type="AlphaFoldDB" id="A0A2V4B011"/>
<proteinExistence type="predicted"/>
<dbReference type="InterPro" id="IPR011047">
    <property type="entry name" value="Quinoprotein_ADH-like_sf"/>
</dbReference>
<dbReference type="OrthoDB" id="3225323at2"/>
<accession>A0A2V4B011</accession>
<evidence type="ECO:0000313" key="2">
    <source>
        <dbReference type="Proteomes" id="UP000249915"/>
    </source>
</evidence>
<reference evidence="1 2" key="1">
    <citation type="submission" date="2016-07" db="EMBL/GenBank/DDBJ databases">
        <title>Draft genome sequence of Prauserella muralis DSM 45305, isolated from a mould-covered wall in an indoor environment.</title>
        <authorList>
            <person name="Ruckert C."/>
            <person name="Albersmeier A."/>
            <person name="Jiang C.-L."/>
            <person name="Jiang Y."/>
            <person name="Kalinowski J."/>
            <person name="Schneider O."/>
            <person name="Winkler A."/>
            <person name="Zotchev S.B."/>
        </authorList>
    </citation>
    <scope>NUCLEOTIDE SEQUENCE [LARGE SCALE GENOMIC DNA]</scope>
    <source>
        <strain evidence="1 2">DSM 45305</strain>
    </source>
</reference>